<dbReference type="KEGG" id="sir:SiRe_0877"/>
<dbReference type="SUPFAM" id="SSF102588">
    <property type="entry name" value="LmbE-like"/>
    <property type="match status" value="1"/>
</dbReference>
<dbReference type="Proteomes" id="UP000002664">
    <property type="component" value="Chromosome"/>
</dbReference>
<dbReference type="GeneID" id="12417777"/>
<dbReference type="GO" id="GO:0016811">
    <property type="term" value="F:hydrolase activity, acting on carbon-nitrogen (but not peptide) bonds, in linear amides"/>
    <property type="evidence" value="ECO:0007669"/>
    <property type="project" value="TreeGrafter"/>
</dbReference>
<keyword evidence="2" id="KW-1185">Reference proteome</keyword>
<dbReference type="PANTHER" id="PTHR12993">
    <property type="entry name" value="N-ACETYLGLUCOSAMINYL-PHOSPHATIDYLINOSITOL DE-N-ACETYLASE-RELATED"/>
    <property type="match status" value="1"/>
</dbReference>
<evidence type="ECO:0008006" key="3">
    <source>
        <dbReference type="Google" id="ProtNLM"/>
    </source>
</evidence>
<dbReference type="Gene3D" id="3.40.50.10320">
    <property type="entry name" value="LmbE-like"/>
    <property type="match status" value="1"/>
</dbReference>
<dbReference type="STRING" id="930945.SiRe_0877"/>
<name>F0NE14_SACI5</name>
<dbReference type="AlphaFoldDB" id="F0NE14"/>
<reference evidence="1 2" key="1">
    <citation type="journal article" date="2011" name="J. Bacteriol.">
        <title>Genome analyses of icelandic strains of Sulfolobus islandicus, model organisms for genetic and virus-host interaction studies.</title>
        <authorList>
            <person name="Guo L."/>
            <person name="Brugger K."/>
            <person name="Liu C."/>
            <person name="Shah S.A."/>
            <person name="Zheng H."/>
            <person name="Zhu Y."/>
            <person name="Wang S."/>
            <person name="Lillestol R.K."/>
            <person name="Chen L."/>
            <person name="Frank J."/>
            <person name="Prangishvili D."/>
            <person name="Paulin L."/>
            <person name="She Q."/>
            <person name="Huang L."/>
            <person name="Garrett R.A."/>
        </authorList>
    </citation>
    <scope>NUCLEOTIDE SEQUENCE [LARGE SCALE GENOMIC DNA]</scope>
    <source>
        <strain evidence="1 2">REY15A</strain>
    </source>
</reference>
<gene>
    <name evidence="1" type="ordered locus">SiRe_0877</name>
</gene>
<dbReference type="eggNOG" id="arCOG03460">
    <property type="taxonomic scope" value="Archaea"/>
</dbReference>
<dbReference type="PANTHER" id="PTHR12993:SF11">
    <property type="entry name" value="N-ACETYLGLUCOSAMINYL-PHOSPHATIDYLINOSITOL DE-N-ACETYLASE"/>
    <property type="match status" value="1"/>
</dbReference>
<sequence>MMMIIAPHPDDDILCCAGIIHKNHENTKIIFVTDGSKGSPKPEERGPKLALKRMSEAYNALHRLGVKDDNIVFLNNEDGNVKKYRDNVYNQLSKLLLQTDINAIYFPSPFDIHPDHSEIGNIVLSIIHRKSRTTASYKLKGLDLFMYTIHKPDISNIFNLANLKSLLLELKIKLSFKYICFKVNDIELKKQALEEHKSQISYMQEKVKKLASNSYECFYFKHI</sequence>
<dbReference type="Pfam" id="PF02585">
    <property type="entry name" value="PIG-L"/>
    <property type="match status" value="1"/>
</dbReference>
<evidence type="ECO:0000313" key="2">
    <source>
        <dbReference type="Proteomes" id="UP000002664"/>
    </source>
</evidence>
<dbReference type="RefSeq" id="WP_014513831.1">
    <property type="nucleotide sequence ID" value="NC_017276.1"/>
</dbReference>
<organism evidence="1 2">
    <name type="scientific">Saccharolobus islandicus (strain REY15A)</name>
    <name type="common">Sulfolobus islandicus</name>
    <dbReference type="NCBI Taxonomy" id="930945"/>
    <lineage>
        <taxon>Archaea</taxon>
        <taxon>Thermoproteota</taxon>
        <taxon>Thermoprotei</taxon>
        <taxon>Sulfolobales</taxon>
        <taxon>Sulfolobaceae</taxon>
        <taxon>Saccharolobus</taxon>
    </lineage>
</organism>
<evidence type="ECO:0000313" key="1">
    <source>
        <dbReference type="EMBL" id="ADX84950.1"/>
    </source>
</evidence>
<dbReference type="HOGENOM" id="CLU_1237965_0_0_2"/>
<dbReference type="InterPro" id="IPR024078">
    <property type="entry name" value="LmbE-like_dom_sf"/>
</dbReference>
<proteinExistence type="predicted"/>
<dbReference type="EMBL" id="CP002425">
    <property type="protein sequence ID" value="ADX84950.1"/>
    <property type="molecule type" value="Genomic_DNA"/>
</dbReference>
<accession>F0NE14</accession>
<protein>
    <recommendedName>
        <fullName evidence="3">LmbE family protein</fullName>
    </recommendedName>
</protein>
<dbReference type="InterPro" id="IPR003737">
    <property type="entry name" value="GlcNAc_PI_deacetylase-related"/>
</dbReference>